<accession>A0ACB5U924</accession>
<protein>
    <submittedName>
        <fullName evidence="1">Unnamed protein product</fullName>
    </submittedName>
</protein>
<dbReference type="Proteomes" id="UP001165064">
    <property type="component" value="Unassembled WGS sequence"/>
</dbReference>
<comment type="caution">
    <text evidence="1">The sequence shown here is derived from an EMBL/GenBank/DDBJ whole genome shotgun (WGS) entry which is preliminary data.</text>
</comment>
<gene>
    <name evidence="1" type="ORF">Amon02_001234600</name>
</gene>
<proteinExistence type="predicted"/>
<keyword evidence="2" id="KW-1185">Reference proteome</keyword>
<reference evidence="1" key="1">
    <citation type="submission" date="2023-04" db="EMBL/GenBank/DDBJ databases">
        <title>Ambrosiozyma monospora NBRC 10751.</title>
        <authorList>
            <person name="Ichikawa N."/>
            <person name="Sato H."/>
            <person name="Tonouchi N."/>
        </authorList>
    </citation>
    <scope>NUCLEOTIDE SEQUENCE</scope>
    <source>
        <strain evidence="1">NBRC 10751</strain>
    </source>
</reference>
<evidence type="ECO:0000313" key="1">
    <source>
        <dbReference type="EMBL" id="GMF05472.1"/>
    </source>
</evidence>
<name>A0ACB5U924_AMBMO</name>
<sequence>MSQQLLKNLIDNDFTEPTPIQSEAIPSTLFDRDIIACAPTGSGKTLAFLIPLIQKVLQSKKLSKKKSTGGAIKGLIISPTKELALQIFNELNSLNTKLGLSVAYLNKSLSGKLRNGVVKGSKFDIVVSTPLRLIDLVKNGALDLSSVDHLIFDEADKLFDSNFIEQTDAILNACSNTKLRRSIFSATITSSVEELANSIMTSPIRIIIGHKEAANSNIKQKLVFCGDENGKLLAIRQLIQDGEFKPPVIIFLQSITRAKALFHEVRFGV</sequence>
<evidence type="ECO:0000313" key="2">
    <source>
        <dbReference type="Proteomes" id="UP001165064"/>
    </source>
</evidence>
<dbReference type="EMBL" id="BSXS01014434">
    <property type="protein sequence ID" value="GMF05472.1"/>
    <property type="molecule type" value="Genomic_DNA"/>
</dbReference>
<organism evidence="1 2">
    <name type="scientific">Ambrosiozyma monospora</name>
    <name type="common">Yeast</name>
    <name type="synonym">Endomycopsis monosporus</name>
    <dbReference type="NCBI Taxonomy" id="43982"/>
    <lineage>
        <taxon>Eukaryota</taxon>
        <taxon>Fungi</taxon>
        <taxon>Dikarya</taxon>
        <taxon>Ascomycota</taxon>
        <taxon>Saccharomycotina</taxon>
        <taxon>Pichiomycetes</taxon>
        <taxon>Pichiales</taxon>
        <taxon>Pichiaceae</taxon>
        <taxon>Ambrosiozyma</taxon>
    </lineage>
</organism>